<reference evidence="1" key="1">
    <citation type="submission" date="2024-12" db="EMBL/GenBank/DDBJ databases">
        <title>Comparative genomics and development of molecular markers within Purpureocillium lilacinum and among Purpureocillium species.</title>
        <authorList>
            <person name="Yeh Z.-Y."/>
            <person name="Ni N.-T."/>
            <person name="Lo P.-H."/>
            <person name="Mushyakhwo K."/>
            <person name="Lin C.-F."/>
            <person name="Nai Y.-S."/>
        </authorList>
    </citation>
    <scope>NUCLEOTIDE SEQUENCE</scope>
    <source>
        <strain evidence="1">NCHU-NPUST-175</strain>
    </source>
</reference>
<evidence type="ECO:0000313" key="1">
    <source>
        <dbReference type="EMBL" id="KAL3965015.1"/>
    </source>
</evidence>
<name>A0ACC4EB90_PURLI</name>
<proteinExistence type="predicted"/>
<evidence type="ECO:0000313" key="2">
    <source>
        <dbReference type="Proteomes" id="UP001638806"/>
    </source>
</evidence>
<gene>
    <name evidence="1" type="ORF">ACCO45_002019</name>
</gene>
<protein>
    <submittedName>
        <fullName evidence="1">Uncharacterized protein</fullName>
    </submittedName>
</protein>
<dbReference type="EMBL" id="JBGNUJ010000002">
    <property type="protein sequence ID" value="KAL3965015.1"/>
    <property type="molecule type" value="Genomic_DNA"/>
</dbReference>
<dbReference type="Proteomes" id="UP001638806">
    <property type="component" value="Unassembled WGS sequence"/>
</dbReference>
<sequence>MRAWLALLFCCLALCSTGLAWDPWRPWRFSFWGSKDKNEPPEEAACETFIGYGVCSTPARMCFVTTRQEVRNRWSWPKTQQKVNMTDIQGTSCNWGSMCTKDENKCEVYYDAALDDRMARCS</sequence>
<organism evidence="1 2">
    <name type="scientific">Purpureocillium lilacinum</name>
    <name type="common">Paecilomyces lilacinus</name>
    <dbReference type="NCBI Taxonomy" id="33203"/>
    <lineage>
        <taxon>Eukaryota</taxon>
        <taxon>Fungi</taxon>
        <taxon>Dikarya</taxon>
        <taxon>Ascomycota</taxon>
        <taxon>Pezizomycotina</taxon>
        <taxon>Sordariomycetes</taxon>
        <taxon>Hypocreomycetidae</taxon>
        <taxon>Hypocreales</taxon>
        <taxon>Ophiocordycipitaceae</taxon>
        <taxon>Purpureocillium</taxon>
    </lineage>
</organism>
<comment type="caution">
    <text evidence="1">The sequence shown here is derived from an EMBL/GenBank/DDBJ whole genome shotgun (WGS) entry which is preliminary data.</text>
</comment>
<keyword evidence="2" id="KW-1185">Reference proteome</keyword>
<accession>A0ACC4EB90</accession>